<gene>
    <name evidence="3" type="ORF">GALL_155130</name>
</gene>
<dbReference type="Gene3D" id="3.30.70.100">
    <property type="match status" value="1"/>
</dbReference>
<dbReference type="Pfam" id="PF00403">
    <property type="entry name" value="HMA"/>
    <property type="match status" value="1"/>
</dbReference>
<feature type="domain" description="HMA" evidence="2">
    <location>
        <begin position="2"/>
        <end position="64"/>
    </location>
</feature>
<reference evidence="3" key="1">
    <citation type="submission" date="2016-10" db="EMBL/GenBank/DDBJ databases">
        <title>Sequence of Gallionella enrichment culture.</title>
        <authorList>
            <person name="Poehlein A."/>
            <person name="Muehling M."/>
            <person name="Daniel R."/>
        </authorList>
    </citation>
    <scope>NUCLEOTIDE SEQUENCE</scope>
</reference>
<name>A0A1J5SKX7_9ZZZZ</name>
<sequence>MAKTIYKVAGMTCGGCARSVEQAIKAAAPSAEVSVDLAAGQVGVEGADPQTVAKAVEAAGFDFNGAA</sequence>
<comment type="caution">
    <text evidence="3">The sequence shown here is derived from an EMBL/GenBank/DDBJ whole genome shotgun (WGS) entry which is preliminary data.</text>
</comment>
<evidence type="ECO:0000256" key="1">
    <source>
        <dbReference type="ARBA" id="ARBA00022723"/>
    </source>
</evidence>
<dbReference type="AlphaFoldDB" id="A0A1J5SKX7"/>
<dbReference type="InterPro" id="IPR036163">
    <property type="entry name" value="HMA_dom_sf"/>
</dbReference>
<dbReference type="GO" id="GO:0046872">
    <property type="term" value="F:metal ion binding"/>
    <property type="evidence" value="ECO:0007669"/>
    <property type="project" value="UniProtKB-KW"/>
</dbReference>
<keyword evidence="1" id="KW-0479">Metal-binding</keyword>
<dbReference type="InterPro" id="IPR017969">
    <property type="entry name" value="Heavy-metal-associated_CS"/>
</dbReference>
<dbReference type="SUPFAM" id="SSF55008">
    <property type="entry name" value="HMA, heavy metal-associated domain"/>
    <property type="match status" value="1"/>
</dbReference>
<evidence type="ECO:0000313" key="3">
    <source>
        <dbReference type="EMBL" id="OIR02356.1"/>
    </source>
</evidence>
<dbReference type="PROSITE" id="PS50846">
    <property type="entry name" value="HMA_2"/>
    <property type="match status" value="1"/>
</dbReference>
<evidence type="ECO:0000259" key="2">
    <source>
        <dbReference type="PROSITE" id="PS50846"/>
    </source>
</evidence>
<dbReference type="PROSITE" id="PS01047">
    <property type="entry name" value="HMA_1"/>
    <property type="match status" value="1"/>
</dbReference>
<dbReference type="EMBL" id="MLJW01000075">
    <property type="protein sequence ID" value="OIR02356.1"/>
    <property type="molecule type" value="Genomic_DNA"/>
</dbReference>
<dbReference type="InterPro" id="IPR006121">
    <property type="entry name" value="HMA_dom"/>
</dbReference>
<proteinExistence type="predicted"/>
<protein>
    <submittedName>
        <fullName evidence="3">Zinc/cadmium/mercury/lead-transporting ATPase</fullName>
    </submittedName>
</protein>
<accession>A0A1J5SKX7</accession>
<dbReference type="CDD" id="cd00371">
    <property type="entry name" value="HMA"/>
    <property type="match status" value="1"/>
</dbReference>
<organism evidence="3">
    <name type="scientific">mine drainage metagenome</name>
    <dbReference type="NCBI Taxonomy" id="410659"/>
    <lineage>
        <taxon>unclassified sequences</taxon>
        <taxon>metagenomes</taxon>
        <taxon>ecological metagenomes</taxon>
    </lineage>
</organism>